<accession>A0A6L5GFC0</accession>
<keyword evidence="2" id="KW-1185">Reference proteome</keyword>
<reference evidence="1 2" key="1">
    <citation type="submission" date="2019-10" db="EMBL/GenBank/DDBJ databases">
        <title>Glycomyces albidus sp. nov., a novel actinomycete isolated from rhizosphere soil of wheat (Triticum aestivum L.).</title>
        <authorList>
            <person name="Qian L."/>
        </authorList>
    </citation>
    <scope>NUCLEOTIDE SEQUENCE [LARGE SCALE GENOMIC DNA]</scope>
    <source>
        <strain evidence="1 2">NEAU-7082</strain>
    </source>
</reference>
<dbReference type="Proteomes" id="UP000477750">
    <property type="component" value="Unassembled WGS sequence"/>
</dbReference>
<name>A0A6L5GFC0_9ACTN</name>
<protein>
    <submittedName>
        <fullName evidence="1">Uncharacterized protein</fullName>
    </submittedName>
</protein>
<evidence type="ECO:0000313" key="1">
    <source>
        <dbReference type="EMBL" id="MQM28380.1"/>
    </source>
</evidence>
<proteinExistence type="predicted"/>
<sequence length="153" mass="16380">MKPEELHHRHLSALVTGDLDAAASLRGRFSPGDHRTAVELLRAAVAVCLECRLGPGAGLGAGPVDHDALAALMDEIRRAGAGTEPPPDYLAIEAAVRSLYGEPHLLEPLSDQQRGPVLYALLSSQVARSPWLRANPDRVVERAKAVMTVWLLG</sequence>
<dbReference type="AlphaFoldDB" id="A0A6L5GFC0"/>
<dbReference type="EMBL" id="WIAO01000042">
    <property type="protein sequence ID" value="MQM28380.1"/>
    <property type="molecule type" value="Genomic_DNA"/>
</dbReference>
<comment type="caution">
    <text evidence="1">The sequence shown here is derived from an EMBL/GenBank/DDBJ whole genome shotgun (WGS) entry which is preliminary data.</text>
</comment>
<dbReference type="RefSeq" id="WP_153027484.1">
    <property type="nucleotide sequence ID" value="NZ_WIAO01000042.1"/>
</dbReference>
<organism evidence="1 2">
    <name type="scientific">Glycomyces albidus</name>
    <dbReference type="NCBI Taxonomy" id="2656774"/>
    <lineage>
        <taxon>Bacteria</taxon>
        <taxon>Bacillati</taxon>
        <taxon>Actinomycetota</taxon>
        <taxon>Actinomycetes</taxon>
        <taxon>Glycomycetales</taxon>
        <taxon>Glycomycetaceae</taxon>
        <taxon>Glycomyces</taxon>
    </lineage>
</organism>
<evidence type="ECO:0000313" key="2">
    <source>
        <dbReference type="Proteomes" id="UP000477750"/>
    </source>
</evidence>
<gene>
    <name evidence="1" type="ORF">GFD30_22865</name>
</gene>